<gene>
    <name evidence="2" type="ORF">RHGRI_032580</name>
</gene>
<sequence length="68" mass="7214">MLLLLVSEAPSDSSAGDTPEKSGIGRRAPPRSTVSTADWHTCQFPVHNSPTAPFTGLTVRPHASNSRD</sequence>
<accession>A0AAV6IEM9</accession>
<evidence type="ECO:0000256" key="1">
    <source>
        <dbReference type="SAM" id="MobiDB-lite"/>
    </source>
</evidence>
<organism evidence="2 3">
    <name type="scientific">Rhododendron griersonianum</name>
    <dbReference type="NCBI Taxonomy" id="479676"/>
    <lineage>
        <taxon>Eukaryota</taxon>
        <taxon>Viridiplantae</taxon>
        <taxon>Streptophyta</taxon>
        <taxon>Embryophyta</taxon>
        <taxon>Tracheophyta</taxon>
        <taxon>Spermatophyta</taxon>
        <taxon>Magnoliopsida</taxon>
        <taxon>eudicotyledons</taxon>
        <taxon>Gunneridae</taxon>
        <taxon>Pentapetalae</taxon>
        <taxon>asterids</taxon>
        <taxon>Ericales</taxon>
        <taxon>Ericaceae</taxon>
        <taxon>Ericoideae</taxon>
        <taxon>Rhodoreae</taxon>
        <taxon>Rhododendron</taxon>
    </lineage>
</organism>
<protein>
    <submittedName>
        <fullName evidence="2">Uncharacterized protein</fullName>
    </submittedName>
</protein>
<keyword evidence="3" id="KW-1185">Reference proteome</keyword>
<proteinExistence type="predicted"/>
<evidence type="ECO:0000313" key="3">
    <source>
        <dbReference type="Proteomes" id="UP000823749"/>
    </source>
</evidence>
<comment type="caution">
    <text evidence="2">The sequence shown here is derived from an EMBL/GenBank/DDBJ whole genome shotgun (WGS) entry which is preliminary data.</text>
</comment>
<name>A0AAV6IEM9_9ERIC</name>
<reference evidence="2" key="1">
    <citation type="submission" date="2020-08" db="EMBL/GenBank/DDBJ databases">
        <title>Plant Genome Project.</title>
        <authorList>
            <person name="Zhang R.-G."/>
        </authorList>
    </citation>
    <scope>NUCLEOTIDE SEQUENCE</scope>
    <source>
        <strain evidence="2">WSP0</strain>
        <tissue evidence="2">Leaf</tissue>
    </source>
</reference>
<evidence type="ECO:0000313" key="2">
    <source>
        <dbReference type="EMBL" id="KAG5526345.1"/>
    </source>
</evidence>
<dbReference type="EMBL" id="JACTNZ010000011">
    <property type="protein sequence ID" value="KAG5526345.1"/>
    <property type="molecule type" value="Genomic_DNA"/>
</dbReference>
<feature type="region of interest" description="Disordered" evidence="1">
    <location>
        <begin position="1"/>
        <end position="68"/>
    </location>
</feature>
<dbReference type="AlphaFoldDB" id="A0AAV6IEM9"/>
<dbReference type="Proteomes" id="UP000823749">
    <property type="component" value="Chromosome 11"/>
</dbReference>